<feature type="chain" id="PRO_5005791711" description="Secreted protein" evidence="2">
    <location>
        <begin position="32"/>
        <end position="201"/>
    </location>
</feature>
<dbReference type="STRING" id="931089.CDES_07120"/>
<evidence type="ECO:0000313" key="3">
    <source>
        <dbReference type="EMBL" id="ALC05837.1"/>
    </source>
</evidence>
<sequence length="201" mass="19826">MELPNKTFTSRILAGTAAVALSLGVVSCSEAEDAANSATDAASSATSAAGSAINEATGTDSADASEDTEATDGASGSDEASGDTTEVESADGSLISIPVAVLAVADQAGFSAPESVEEGENGTLVSFAEGYVVNSAEGGAQPLVGMIGETWIDEGGLDAEVGLPTGPEEAIDNGWTQPFTAGVINWVDNGSGEFGADIQTN</sequence>
<evidence type="ECO:0000256" key="1">
    <source>
        <dbReference type="SAM" id="MobiDB-lite"/>
    </source>
</evidence>
<organism evidence="3 4">
    <name type="scientific">Corynebacterium deserti GIMN1.010</name>
    <dbReference type="NCBI Taxonomy" id="931089"/>
    <lineage>
        <taxon>Bacteria</taxon>
        <taxon>Bacillati</taxon>
        <taxon>Actinomycetota</taxon>
        <taxon>Actinomycetes</taxon>
        <taxon>Mycobacteriales</taxon>
        <taxon>Corynebacteriaceae</taxon>
        <taxon>Corynebacterium</taxon>
    </lineage>
</organism>
<evidence type="ECO:0000256" key="2">
    <source>
        <dbReference type="SAM" id="SignalP"/>
    </source>
</evidence>
<keyword evidence="2" id="KW-0732">Signal</keyword>
<reference evidence="3 4" key="1">
    <citation type="submission" date="2014-08" db="EMBL/GenBank/DDBJ databases">
        <title>Complete genome sequence of Corynebacterium deserti GIMN1.010 (=DSM 45689), isolated from desert sand in western China.</title>
        <authorList>
            <person name="Ruckert C."/>
            <person name="Albersmeier A."/>
            <person name="Kalinowski J."/>
        </authorList>
    </citation>
    <scope>NUCLEOTIDE SEQUENCE [LARGE SCALE GENOMIC DNA]</scope>
    <source>
        <strain evidence="3 4">GIMN1.010</strain>
    </source>
</reference>
<evidence type="ECO:0000313" key="4">
    <source>
        <dbReference type="Proteomes" id="UP000068067"/>
    </source>
</evidence>
<feature type="signal peptide" evidence="2">
    <location>
        <begin position="1"/>
        <end position="31"/>
    </location>
</feature>
<gene>
    <name evidence="3" type="ORF">CDES_07120</name>
</gene>
<dbReference type="PATRIC" id="fig|931089.4.peg.1440"/>
<keyword evidence="4" id="KW-1185">Reference proteome</keyword>
<dbReference type="KEGG" id="cdx:CDES_07120"/>
<name>A0A0M4CX88_9CORY</name>
<protein>
    <recommendedName>
        <fullName evidence="5">Secreted protein</fullName>
    </recommendedName>
</protein>
<dbReference type="EMBL" id="CP009220">
    <property type="protein sequence ID" value="ALC05837.1"/>
    <property type="molecule type" value="Genomic_DNA"/>
</dbReference>
<dbReference type="PROSITE" id="PS51257">
    <property type="entry name" value="PROKAR_LIPOPROTEIN"/>
    <property type="match status" value="1"/>
</dbReference>
<dbReference type="AlphaFoldDB" id="A0A0M4CX88"/>
<proteinExistence type="predicted"/>
<feature type="region of interest" description="Disordered" evidence="1">
    <location>
        <begin position="32"/>
        <end position="90"/>
    </location>
</feature>
<accession>A0A0M4CX88</accession>
<feature type="compositionally biased region" description="Low complexity" evidence="1">
    <location>
        <begin position="34"/>
        <end position="52"/>
    </location>
</feature>
<dbReference type="RefSeq" id="WP_053544855.1">
    <property type="nucleotide sequence ID" value="NZ_CP009220.1"/>
</dbReference>
<evidence type="ECO:0008006" key="5">
    <source>
        <dbReference type="Google" id="ProtNLM"/>
    </source>
</evidence>
<dbReference type="Proteomes" id="UP000068067">
    <property type="component" value="Chromosome"/>
</dbReference>